<keyword evidence="9" id="KW-0862">Zinc</keyword>
<dbReference type="EC" id="3.5.4.25" evidence="4"/>
<dbReference type="PANTHER" id="PTHR21327:SF18">
    <property type="entry name" value="3,4-DIHYDROXY-2-BUTANONE 4-PHOSPHATE SYNTHASE"/>
    <property type="match status" value="1"/>
</dbReference>
<comment type="pathway">
    <text evidence="2">Cofactor biosynthesis; riboflavin biosynthesis; 5-amino-6-(D-ribitylamino)uracil from GTP: step 1/4.</text>
</comment>
<comment type="function">
    <text evidence="11">Catalyzes the conversion of GTP to 2,5-diamino-6-ribosylamino-4(3H)-pyrimidinone 5'-phosphate (DARP), formate and pyrophosphate.</text>
</comment>
<keyword evidence="10" id="KW-0342">GTP-binding</keyword>
<evidence type="ECO:0000256" key="10">
    <source>
        <dbReference type="ARBA" id="ARBA00023134"/>
    </source>
</evidence>
<reference evidence="14 15" key="1">
    <citation type="submission" date="2019-10" db="EMBL/GenBank/DDBJ databases">
        <title>New species of Slilvanegrellaceae.</title>
        <authorList>
            <person name="Pitt A."/>
            <person name="Hahn M.W."/>
        </authorList>
    </citation>
    <scope>NUCLEOTIDE SEQUENCE [LARGE SCALE GENOMIC DNA]</scope>
    <source>
        <strain evidence="14 15">SP-Ram-0.45-NSY-1</strain>
    </source>
</reference>
<protein>
    <recommendedName>
        <fullName evidence="4">GTP cyclohydrolase II</fullName>
        <ecNumber evidence="4">3.5.4.25</ecNumber>
    </recommendedName>
</protein>
<dbReference type="GO" id="GO:0005525">
    <property type="term" value="F:GTP binding"/>
    <property type="evidence" value="ECO:0007669"/>
    <property type="project" value="UniProtKB-KW"/>
</dbReference>
<comment type="catalytic activity">
    <reaction evidence="12">
        <text>GTP + 4 H2O = 2,5-diamino-6-hydroxy-4-(5-phosphoribosylamino)-pyrimidine + formate + 2 phosphate + 3 H(+)</text>
        <dbReference type="Rhea" id="RHEA:23704"/>
        <dbReference type="ChEBI" id="CHEBI:15377"/>
        <dbReference type="ChEBI" id="CHEBI:15378"/>
        <dbReference type="ChEBI" id="CHEBI:15740"/>
        <dbReference type="ChEBI" id="CHEBI:37565"/>
        <dbReference type="ChEBI" id="CHEBI:43474"/>
        <dbReference type="ChEBI" id="CHEBI:58614"/>
        <dbReference type="EC" id="3.5.4.25"/>
    </reaction>
</comment>
<dbReference type="InterPro" id="IPR036144">
    <property type="entry name" value="RibA-like_sf"/>
</dbReference>
<accession>A0A6N6VRI7</accession>
<evidence type="ECO:0000256" key="12">
    <source>
        <dbReference type="ARBA" id="ARBA00049295"/>
    </source>
</evidence>
<gene>
    <name evidence="14" type="primary">ribA</name>
    <name evidence="14" type="ORF">GCL60_10895</name>
</gene>
<evidence type="ECO:0000256" key="8">
    <source>
        <dbReference type="ARBA" id="ARBA00022801"/>
    </source>
</evidence>
<dbReference type="GO" id="GO:0009231">
    <property type="term" value="P:riboflavin biosynthetic process"/>
    <property type="evidence" value="ECO:0007669"/>
    <property type="project" value="UniProtKB-UniPathway"/>
</dbReference>
<dbReference type="Proteomes" id="UP000437748">
    <property type="component" value="Unassembled WGS sequence"/>
</dbReference>
<dbReference type="GO" id="GO:0005829">
    <property type="term" value="C:cytosol"/>
    <property type="evidence" value="ECO:0007669"/>
    <property type="project" value="TreeGrafter"/>
</dbReference>
<keyword evidence="8 14" id="KW-0378">Hydrolase</keyword>
<keyword evidence="5" id="KW-0686">Riboflavin biosynthesis</keyword>
<dbReference type="InterPro" id="IPR000926">
    <property type="entry name" value="RibA"/>
</dbReference>
<evidence type="ECO:0000259" key="13">
    <source>
        <dbReference type="Pfam" id="PF00925"/>
    </source>
</evidence>
<evidence type="ECO:0000256" key="11">
    <source>
        <dbReference type="ARBA" id="ARBA00043932"/>
    </source>
</evidence>
<dbReference type="FunFam" id="3.40.50.10990:FF:000001">
    <property type="entry name" value="Riboflavin biosynthesis protein RibBA"/>
    <property type="match status" value="1"/>
</dbReference>
<dbReference type="Gene3D" id="3.40.50.10990">
    <property type="entry name" value="GTP cyclohydrolase II"/>
    <property type="match status" value="1"/>
</dbReference>
<dbReference type="RefSeq" id="WP_153420748.1">
    <property type="nucleotide sequence ID" value="NZ_WFLM01000004.1"/>
</dbReference>
<dbReference type="CDD" id="cd00641">
    <property type="entry name" value="GTP_cyclohydro2"/>
    <property type="match status" value="1"/>
</dbReference>
<comment type="cofactor">
    <cofactor evidence="1">
        <name>Zn(2+)</name>
        <dbReference type="ChEBI" id="CHEBI:29105"/>
    </cofactor>
</comment>
<evidence type="ECO:0000256" key="5">
    <source>
        <dbReference type="ARBA" id="ARBA00022619"/>
    </source>
</evidence>
<dbReference type="NCBIfam" id="NF001591">
    <property type="entry name" value="PRK00393.1"/>
    <property type="match status" value="1"/>
</dbReference>
<evidence type="ECO:0000313" key="14">
    <source>
        <dbReference type="EMBL" id="KAB8037673.1"/>
    </source>
</evidence>
<proteinExistence type="inferred from homology"/>
<dbReference type="OrthoDB" id="9793111at2"/>
<evidence type="ECO:0000313" key="15">
    <source>
        <dbReference type="Proteomes" id="UP000437748"/>
    </source>
</evidence>
<evidence type="ECO:0000256" key="6">
    <source>
        <dbReference type="ARBA" id="ARBA00022723"/>
    </source>
</evidence>
<dbReference type="InterPro" id="IPR032677">
    <property type="entry name" value="GTP_cyclohydro_II"/>
</dbReference>
<evidence type="ECO:0000256" key="1">
    <source>
        <dbReference type="ARBA" id="ARBA00001947"/>
    </source>
</evidence>
<evidence type="ECO:0000256" key="2">
    <source>
        <dbReference type="ARBA" id="ARBA00004853"/>
    </source>
</evidence>
<evidence type="ECO:0000256" key="3">
    <source>
        <dbReference type="ARBA" id="ARBA00005520"/>
    </source>
</evidence>
<sequence length="198" mass="23031">MISIRNKVYIPLKNCINSIEFLTFNNLPDKKEHIALCFGNWRQIEIPLVRIHSECLTGDLFYSLLCDCGEQLHESINLLDKNGGILLYMRQEGRGIGLYNKLDAYHLQKEQGYDTYKANAHLGFPEENRNFKIAADILKQINVTNIKLITNNPEKVKQLKDNDIEIKETIQTQTYVNQHNIKYLTAKKNITKHRLNLD</sequence>
<name>A0A6N6VRI7_9BACT</name>
<dbReference type="GO" id="GO:0003935">
    <property type="term" value="F:GTP cyclohydrolase II activity"/>
    <property type="evidence" value="ECO:0007669"/>
    <property type="project" value="UniProtKB-EC"/>
</dbReference>
<evidence type="ECO:0000256" key="9">
    <source>
        <dbReference type="ARBA" id="ARBA00022833"/>
    </source>
</evidence>
<feature type="domain" description="GTP cyclohydrolase II" evidence="13">
    <location>
        <begin position="17"/>
        <end position="170"/>
    </location>
</feature>
<dbReference type="PANTHER" id="PTHR21327">
    <property type="entry name" value="GTP CYCLOHYDROLASE II-RELATED"/>
    <property type="match status" value="1"/>
</dbReference>
<evidence type="ECO:0000256" key="7">
    <source>
        <dbReference type="ARBA" id="ARBA00022741"/>
    </source>
</evidence>
<keyword evidence="7" id="KW-0547">Nucleotide-binding</keyword>
<dbReference type="SUPFAM" id="SSF142695">
    <property type="entry name" value="RibA-like"/>
    <property type="match status" value="1"/>
</dbReference>
<keyword evidence="15" id="KW-1185">Reference proteome</keyword>
<comment type="caution">
    <text evidence="14">The sequence shown here is derived from an EMBL/GenBank/DDBJ whole genome shotgun (WGS) entry which is preliminary data.</text>
</comment>
<dbReference type="EMBL" id="WFLM01000004">
    <property type="protein sequence ID" value="KAB8037673.1"/>
    <property type="molecule type" value="Genomic_DNA"/>
</dbReference>
<dbReference type="GO" id="GO:0046872">
    <property type="term" value="F:metal ion binding"/>
    <property type="evidence" value="ECO:0007669"/>
    <property type="project" value="UniProtKB-KW"/>
</dbReference>
<dbReference type="UniPathway" id="UPA00275"/>
<dbReference type="AlphaFoldDB" id="A0A6N6VRI7"/>
<organism evidence="14 15">
    <name type="scientific">Silvanigrella paludirubra</name>
    <dbReference type="NCBI Taxonomy" id="2499159"/>
    <lineage>
        <taxon>Bacteria</taxon>
        <taxon>Pseudomonadati</taxon>
        <taxon>Bdellovibrionota</taxon>
        <taxon>Oligoflexia</taxon>
        <taxon>Silvanigrellales</taxon>
        <taxon>Silvanigrellaceae</taxon>
        <taxon>Silvanigrella</taxon>
    </lineage>
</organism>
<dbReference type="Pfam" id="PF00925">
    <property type="entry name" value="GTP_cyclohydro2"/>
    <property type="match status" value="1"/>
</dbReference>
<keyword evidence="6" id="KW-0479">Metal-binding</keyword>
<comment type="similarity">
    <text evidence="3">In the N-terminal section; belongs to the DHBP synthase family.</text>
</comment>
<evidence type="ECO:0000256" key="4">
    <source>
        <dbReference type="ARBA" id="ARBA00012762"/>
    </source>
</evidence>